<feature type="compositionally biased region" description="Low complexity" evidence="1">
    <location>
        <begin position="809"/>
        <end position="833"/>
    </location>
</feature>
<dbReference type="InParanoid" id="A0A0H2S5D0"/>
<feature type="compositionally biased region" description="Acidic residues" evidence="1">
    <location>
        <begin position="619"/>
        <end position="634"/>
    </location>
</feature>
<feature type="compositionally biased region" description="Low complexity" evidence="1">
    <location>
        <begin position="1"/>
        <end position="17"/>
    </location>
</feature>
<dbReference type="SMART" id="SM00222">
    <property type="entry name" value="Sec7"/>
    <property type="match status" value="1"/>
</dbReference>
<dbReference type="GO" id="GO:0032012">
    <property type="term" value="P:regulation of ARF protein signal transduction"/>
    <property type="evidence" value="ECO:0007669"/>
    <property type="project" value="InterPro"/>
</dbReference>
<reference evidence="3 4" key="1">
    <citation type="submission" date="2015-04" db="EMBL/GenBank/DDBJ databases">
        <title>Complete genome sequence of Schizopora paradoxa KUC8140, a cosmopolitan wood degrader in East Asia.</title>
        <authorList>
            <consortium name="DOE Joint Genome Institute"/>
            <person name="Min B."/>
            <person name="Park H."/>
            <person name="Jang Y."/>
            <person name="Kim J.-J."/>
            <person name="Kim K.H."/>
            <person name="Pangilinan J."/>
            <person name="Lipzen A."/>
            <person name="Riley R."/>
            <person name="Grigoriev I.V."/>
            <person name="Spatafora J.W."/>
            <person name="Choi I.-G."/>
        </authorList>
    </citation>
    <scope>NUCLEOTIDE SEQUENCE [LARGE SCALE GENOMIC DNA]</scope>
    <source>
        <strain evidence="3 4">KUC8140</strain>
    </source>
</reference>
<dbReference type="PROSITE" id="PS50190">
    <property type="entry name" value="SEC7"/>
    <property type="match status" value="1"/>
</dbReference>
<accession>A0A0H2S5D0</accession>
<name>A0A0H2S5D0_9AGAM</name>
<feature type="region of interest" description="Disordered" evidence="1">
    <location>
        <begin position="399"/>
        <end position="421"/>
    </location>
</feature>
<feature type="compositionally biased region" description="Pro residues" evidence="1">
    <location>
        <begin position="850"/>
        <end position="864"/>
    </location>
</feature>
<feature type="region of interest" description="Disordered" evidence="1">
    <location>
        <begin position="1"/>
        <end position="152"/>
    </location>
</feature>
<feature type="compositionally biased region" description="Basic and acidic residues" evidence="1">
    <location>
        <begin position="408"/>
        <end position="421"/>
    </location>
</feature>
<evidence type="ECO:0000256" key="1">
    <source>
        <dbReference type="SAM" id="MobiDB-lite"/>
    </source>
</evidence>
<feature type="domain" description="SEC7" evidence="2">
    <location>
        <begin position="1272"/>
        <end position="1466"/>
    </location>
</feature>
<evidence type="ECO:0000259" key="2">
    <source>
        <dbReference type="PROSITE" id="PS50190"/>
    </source>
</evidence>
<sequence length="1796" mass="196213">MDTDAAAVAEQRANAVAKLRRAASLPRMKDGRRPPMHGEAGGVSEGEPGQEEGKKDGDEQPTEATPEDGEGNGYASGEGEGEQASSKDELSSAAATDSTVGQTNAPAKRRSRSRSRSRGSKDLRLKMKAAASLADQEDEQPQGMHPAPSPSAAAQPYFMQLQMGLGQPMLSPLSPFGFGGSPVAGVTPTGLPSLQALQTRHLQGLFRSNSAAARLMAMRKLTGETGAPENAGVAQTDMNQVLGGPGGSMLARNNTVAGEERVAARQQLLKRLGGRRGGADGEITSGEEGAPSTSAPSKSRRRRSRRKSTTSVLVDDREGLSASASSIAISPSFTPAPEELLINVNFDQSPSSTLPQILPIRTPSIPLEMQRKRLATPDRNVQTPDLLTFTPQLRTFTPDLRSQTPLRRTPEPEPPRVQEEPHYPFDASLTRRGVVVEEEDEMPMHLTPPRSARSTANALPPSASQTPVQQHLSFLPPSAPFARHHHTSDAPSMMSTSTDSGGANGLNVPLFMPDPEQRSPFRQDIFPKSPFGTPIRENMRTRDDDEEHVLYPDSSGSHFADREASWIDSMVQEDPPRMEEDREISWVAELVPEVRLAAPEQRDVTSWIDSEPVARIPVYDDDEEEEEVKDDAEEPLSPVDDHPQTSPRDSSQSQELIVEVETSPDVTPSYATASEHQLSQHSTTSTATMNTNVRVSNFSSISGTSINRADTPSRSMDRTHSQADSLRNWDDRPQSGVPEAPGLSSKRSADSTNTSAWSKVKSTFARSGSSLGRRSRSNSIAKKDNTESSRESAASLNSGKRESRGEGSGSAVSGSFAWQQQTPQHQQPVIQTTASSISPAGSVSMLALSAPPPRSGVSPIPPPSDSDAAKYINPKLFPFPGMVKLQEERSRGMSVSSPDIVLSQSTMNGEKVPVSANSSASSQFNDVRERRISHQASDSQLLAKFQGISPQMKLNPSVSSQTDYFSIPKAPQVQPSTSSGLPFTREGVKKWLSARVFSSKSPSAVSEPRAPDTSKKPSLSDLIQSGRGEISDWEDVDNSSKKSRAPTLNSNSTVRGRPIMRNDDIQESSPDDPVMAYNIAQPTPRSPRVMPSLEGDLVESRESRHTSVPLSSRDPVSSTTPDPLSSADDDGSVDGSSAVSRSSMASLYSAALMNRESTRVADILERLDHVLQADELNRIWGSALKAPPRKLMLSYPMLQVADCDTVKDRFLFLFSDMLIIAKPMLPDRNSLLDSARPYPPDRKFLVKNVVHLKDIRLNVDREEDPTRITSALVSQRPDFILRFIEEFMVDPDIAVSRIIDLQTPKGYIALGRLLVQLPELNRSKLGEYLGRRSSRPALKAYIDAFGFTGMDIDVALRIFLLSLHIPSGPSHANTLETFLDTFAGRWYEANAGIVTYHRDLAMRLVRAIVRLNEALHSAIAQENGASGYSRHFINSRDFTDAFRRHDPRGLVPDNVLEKIYASVRQEKLCQARNPTNGRAPQPISFKRAIPSCITYRRQSEPVIIKIPQADPHLSIQLHGQDLTFDPPVLSFAKSAEASFRITGTGLGHKTMVIGCSGSNAPNYSGLPLSTTVAVERAFMRNTFQVAFLDNVGRKRKYMFSVDDPVIRHEWTSSLRRQMDSAIASQSPDLPPPMSIQVYQAAESVSFKALQETLLANDAETPNGVQSRTSPAGATNGFHKHNSSVPRISPSKDIYKRSQSRSQMYRYGEGRNEQELSNGLGEAHEEDHPMNGLDLLEDIQGQDARLWTSSELELLCQQNSSISLVLSLLQAAQPYDVEDEYNTGFHFPPSTPSQRFS</sequence>
<feature type="compositionally biased region" description="Polar residues" evidence="1">
    <location>
        <begin position="93"/>
        <end position="105"/>
    </location>
</feature>
<feature type="compositionally biased region" description="Basic and acidic residues" evidence="1">
    <location>
        <begin position="781"/>
        <end position="790"/>
    </location>
</feature>
<dbReference type="EMBL" id="KQ085886">
    <property type="protein sequence ID" value="KLO19415.1"/>
    <property type="molecule type" value="Genomic_DNA"/>
</dbReference>
<evidence type="ECO:0000313" key="3">
    <source>
        <dbReference type="EMBL" id="KLO19415.1"/>
    </source>
</evidence>
<feature type="region of interest" description="Disordered" evidence="1">
    <location>
        <begin position="445"/>
        <end position="465"/>
    </location>
</feature>
<dbReference type="SUPFAM" id="SSF50729">
    <property type="entry name" value="PH domain-like"/>
    <property type="match status" value="1"/>
</dbReference>
<proteinExistence type="predicted"/>
<feature type="region of interest" description="Disordered" evidence="1">
    <location>
        <begin position="519"/>
        <end position="538"/>
    </location>
</feature>
<evidence type="ECO:0000313" key="4">
    <source>
        <dbReference type="Proteomes" id="UP000053477"/>
    </source>
</evidence>
<feature type="compositionally biased region" description="Polar residues" evidence="1">
    <location>
        <begin position="452"/>
        <end position="465"/>
    </location>
</feature>
<organism evidence="3 4">
    <name type="scientific">Schizopora paradoxa</name>
    <dbReference type="NCBI Taxonomy" id="27342"/>
    <lineage>
        <taxon>Eukaryota</taxon>
        <taxon>Fungi</taxon>
        <taxon>Dikarya</taxon>
        <taxon>Basidiomycota</taxon>
        <taxon>Agaricomycotina</taxon>
        <taxon>Agaricomycetes</taxon>
        <taxon>Hymenochaetales</taxon>
        <taxon>Schizoporaceae</taxon>
        <taxon>Schizopora</taxon>
    </lineage>
</organism>
<feature type="region of interest" description="Disordered" evidence="1">
    <location>
        <begin position="271"/>
        <end position="317"/>
    </location>
</feature>
<feature type="region of interest" description="Disordered" evidence="1">
    <location>
        <begin position="906"/>
        <end position="938"/>
    </location>
</feature>
<feature type="compositionally biased region" description="Polar residues" evidence="1">
    <location>
        <begin position="644"/>
        <end position="655"/>
    </location>
</feature>
<feature type="region of interest" description="Disordered" evidence="1">
    <location>
        <begin position="997"/>
        <end position="1138"/>
    </location>
</feature>
<feature type="region of interest" description="Disordered" evidence="1">
    <location>
        <begin position="953"/>
        <end position="983"/>
    </location>
</feature>
<dbReference type="Gene3D" id="1.10.1000.11">
    <property type="entry name" value="Arf Nucleotide-binding Site Opener,domain 2"/>
    <property type="match status" value="1"/>
</dbReference>
<dbReference type="GO" id="GO:0005085">
    <property type="term" value="F:guanyl-nucleotide exchange factor activity"/>
    <property type="evidence" value="ECO:0007669"/>
    <property type="project" value="InterPro"/>
</dbReference>
<feature type="region of interest" description="Disordered" evidence="1">
    <location>
        <begin position="1658"/>
        <end position="1695"/>
    </location>
</feature>
<feature type="compositionally biased region" description="Basic residues" evidence="1">
    <location>
        <begin position="107"/>
        <end position="118"/>
    </location>
</feature>
<feature type="compositionally biased region" description="Polar residues" evidence="1">
    <location>
        <begin position="915"/>
        <end position="925"/>
    </location>
</feature>
<dbReference type="InterPro" id="IPR000904">
    <property type="entry name" value="Sec7_dom"/>
</dbReference>
<dbReference type="OrthoDB" id="430364at2759"/>
<feature type="compositionally biased region" description="Polar residues" evidence="1">
    <location>
        <begin position="1662"/>
        <end position="1672"/>
    </location>
</feature>
<dbReference type="InterPro" id="IPR035999">
    <property type="entry name" value="Sec7_dom_sf"/>
</dbReference>
<dbReference type="Proteomes" id="UP000053477">
    <property type="component" value="Unassembled WGS sequence"/>
</dbReference>
<dbReference type="InterPro" id="IPR023394">
    <property type="entry name" value="Sec7_C_sf"/>
</dbReference>
<dbReference type="SUPFAM" id="SSF48425">
    <property type="entry name" value="Sec7 domain"/>
    <property type="match status" value="1"/>
</dbReference>
<feature type="compositionally biased region" description="Acidic residues" evidence="1">
    <location>
        <begin position="59"/>
        <end position="70"/>
    </location>
</feature>
<feature type="compositionally biased region" description="Polar residues" evidence="1">
    <location>
        <begin position="664"/>
        <end position="714"/>
    </location>
</feature>
<feature type="compositionally biased region" description="Polar residues" evidence="1">
    <location>
        <begin position="750"/>
        <end position="765"/>
    </location>
</feature>
<feature type="compositionally biased region" description="Basic residues" evidence="1">
    <location>
        <begin position="298"/>
        <end position="308"/>
    </location>
</feature>
<feature type="compositionally biased region" description="Polar residues" evidence="1">
    <location>
        <begin position="953"/>
        <end position="964"/>
    </location>
</feature>
<gene>
    <name evidence="3" type="ORF">SCHPADRAFT_885330</name>
</gene>
<keyword evidence="4" id="KW-1185">Reference proteome</keyword>
<dbReference type="Pfam" id="PF01369">
    <property type="entry name" value="Sec7"/>
    <property type="match status" value="1"/>
</dbReference>
<feature type="compositionally biased region" description="Polar residues" evidence="1">
    <location>
        <begin position="1106"/>
        <end position="1123"/>
    </location>
</feature>
<feature type="compositionally biased region" description="Basic and acidic residues" evidence="1">
    <location>
        <begin position="715"/>
        <end position="733"/>
    </location>
</feature>
<protein>
    <recommendedName>
        <fullName evidence="2">SEC7 domain-containing protein</fullName>
    </recommendedName>
</protein>
<dbReference type="STRING" id="27342.A0A0H2S5D0"/>
<feature type="region of interest" description="Disordered" evidence="1">
    <location>
        <begin position="613"/>
        <end position="872"/>
    </location>
</feature>